<proteinExistence type="predicted"/>
<protein>
    <recommendedName>
        <fullName evidence="2">NB-ARC domain-containing protein</fullName>
    </recommendedName>
</protein>
<evidence type="ECO:0000313" key="3">
    <source>
        <dbReference type="EMBL" id="GKU95896.1"/>
    </source>
</evidence>
<dbReference type="Gene3D" id="3.80.10.10">
    <property type="entry name" value="Ribonuclease Inhibitor"/>
    <property type="match status" value="1"/>
</dbReference>
<evidence type="ECO:0000313" key="4">
    <source>
        <dbReference type="Proteomes" id="UP001054252"/>
    </source>
</evidence>
<dbReference type="AlphaFoldDB" id="A0AAV5ICJ1"/>
<dbReference type="Pfam" id="PF00931">
    <property type="entry name" value="NB-ARC"/>
    <property type="match status" value="1"/>
</dbReference>
<keyword evidence="1" id="KW-0611">Plant defense</keyword>
<name>A0AAV5ICJ1_9ROSI</name>
<dbReference type="SUPFAM" id="SSF52058">
    <property type="entry name" value="L domain-like"/>
    <property type="match status" value="1"/>
</dbReference>
<feature type="domain" description="NB-ARC" evidence="2">
    <location>
        <begin position="98"/>
        <end position="274"/>
    </location>
</feature>
<comment type="caution">
    <text evidence="3">The sequence shown here is derived from an EMBL/GenBank/DDBJ whole genome shotgun (WGS) entry which is preliminary data.</text>
</comment>
<dbReference type="SUPFAM" id="SSF52540">
    <property type="entry name" value="P-loop containing nucleoside triphosphate hydrolases"/>
    <property type="match status" value="1"/>
</dbReference>
<dbReference type="Gene3D" id="3.40.50.300">
    <property type="entry name" value="P-loop containing nucleotide triphosphate hydrolases"/>
    <property type="match status" value="1"/>
</dbReference>
<dbReference type="InterPro" id="IPR002182">
    <property type="entry name" value="NB-ARC"/>
</dbReference>
<keyword evidence="4" id="KW-1185">Reference proteome</keyword>
<dbReference type="InterPro" id="IPR027417">
    <property type="entry name" value="P-loop_NTPase"/>
</dbReference>
<dbReference type="GO" id="GO:0043531">
    <property type="term" value="F:ADP binding"/>
    <property type="evidence" value="ECO:0007669"/>
    <property type="project" value="InterPro"/>
</dbReference>
<dbReference type="EMBL" id="BPVZ01000009">
    <property type="protein sequence ID" value="GKU95896.1"/>
    <property type="molecule type" value="Genomic_DNA"/>
</dbReference>
<dbReference type="InterPro" id="IPR032675">
    <property type="entry name" value="LRR_dom_sf"/>
</dbReference>
<sequence length="650" mass="72974">MILLKLKANVSCTSYSIAKSSQFSLNSQKLSSLTPATYHVLYFRSPVAFLLTTPHCKRFLSAQTASSRVYLHKASLHFGPILAFSFHLLEPVRATEPHVKRIVELLEIHTKDIVLTGKAGVGKTWIAKEVCRYAEKEKKCYATVWISLEQEHDEASLYESIVCQLSTSADVWQGYVKDKGEQESTVEGLKQQIKEKLKEEMETDNYLLLVLDGEGNKMKKEDILLRLGLEAVLDRKRFRVLSTRREREGITDQKAVIEVEPLSGTDAARLLRRVGKMFSTSSSFGILLEAVKMQNNVLPTDIIILSGALNCIAEQDAAASKLEDALIAAANGLKEFLEGQLAEQDAGVSKFVAALKAAPNGLTKLLHSALEVLGANGMVDCFWHSRDLLCQRSDVNYNELITHWILEGFFNPVDHLGKAYEKGHHVLMKLVDFGILRMQEDNTVVLEGLKLYMNDERIHGYFGKANLRLAAVLKNANPRGLGRVAPADGMIKTLRVGKQKELVTTLLVDGSKLHEENPKAFFQACPNVQVLGIFDSTITNATFLKRKMEKLLVLVLRNCHLLKDLGHVQELAKLKALEISGAPFLKEMPGGLFQEMRQLQSLNLSELGVKSLPSISNLTKLRRLILRRWMTCPWECFKNFRFLIFPIPKY</sequence>
<dbReference type="PANTHER" id="PTHR36766:SF30">
    <property type="entry name" value="TIR-NBS TYPE DISEASE RESISTANCE PROTEIN-RELATED"/>
    <property type="match status" value="1"/>
</dbReference>
<gene>
    <name evidence="3" type="ORF">SLEP1_g9194</name>
</gene>
<dbReference type="GO" id="GO:0006952">
    <property type="term" value="P:defense response"/>
    <property type="evidence" value="ECO:0007669"/>
    <property type="project" value="UniProtKB-KW"/>
</dbReference>
<dbReference type="Proteomes" id="UP001054252">
    <property type="component" value="Unassembled WGS sequence"/>
</dbReference>
<reference evidence="3 4" key="1">
    <citation type="journal article" date="2021" name="Commun. Biol.">
        <title>The genome of Shorea leprosula (Dipterocarpaceae) highlights the ecological relevance of drought in aseasonal tropical rainforests.</title>
        <authorList>
            <person name="Ng K.K.S."/>
            <person name="Kobayashi M.J."/>
            <person name="Fawcett J.A."/>
            <person name="Hatakeyama M."/>
            <person name="Paape T."/>
            <person name="Ng C.H."/>
            <person name="Ang C.C."/>
            <person name="Tnah L.H."/>
            <person name="Lee C.T."/>
            <person name="Nishiyama T."/>
            <person name="Sese J."/>
            <person name="O'Brien M.J."/>
            <person name="Copetti D."/>
            <person name="Mohd Noor M.I."/>
            <person name="Ong R.C."/>
            <person name="Putra M."/>
            <person name="Sireger I.Z."/>
            <person name="Indrioko S."/>
            <person name="Kosugi Y."/>
            <person name="Izuno A."/>
            <person name="Isagi Y."/>
            <person name="Lee S.L."/>
            <person name="Shimizu K.K."/>
        </authorList>
    </citation>
    <scope>NUCLEOTIDE SEQUENCE [LARGE SCALE GENOMIC DNA]</scope>
    <source>
        <strain evidence="3">214</strain>
    </source>
</reference>
<evidence type="ECO:0000256" key="1">
    <source>
        <dbReference type="ARBA" id="ARBA00022821"/>
    </source>
</evidence>
<dbReference type="PANTHER" id="PTHR36766">
    <property type="entry name" value="PLANT BROAD-SPECTRUM MILDEW RESISTANCE PROTEIN RPW8"/>
    <property type="match status" value="1"/>
</dbReference>
<evidence type="ECO:0000259" key="2">
    <source>
        <dbReference type="Pfam" id="PF00931"/>
    </source>
</evidence>
<organism evidence="3 4">
    <name type="scientific">Rubroshorea leprosula</name>
    <dbReference type="NCBI Taxonomy" id="152421"/>
    <lineage>
        <taxon>Eukaryota</taxon>
        <taxon>Viridiplantae</taxon>
        <taxon>Streptophyta</taxon>
        <taxon>Embryophyta</taxon>
        <taxon>Tracheophyta</taxon>
        <taxon>Spermatophyta</taxon>
        <taxon>Magnoliopsida</taxon>
        <taxon>eudicotyledons</taxon>
        <taxon>Gunneridae</taxon>
        <taxon>Pentapetalae</taxon>
        <taxon>rosids</taxon>
        <taxon>malvids</taxon>
        <taxon>Malvales</taxon>
        <taxon>Dipterocarpaceae</taxon>
        <taxon>Rubroshorea</taxon>
    </lineage>
</organism>
<accession>A0AAV5ICJ1</accession>